<sequence length="195" mass="20362">MLETTSQSFESNPSACWPRPVAFGAIAVVVATAGWVGYRMLDPVGAERGGGLTCYSTGTPGTSPGAITTPHLEVKPGKKVIVRSIELLGSVNFRLVDAGVQHVVGGIGVEHFPVRTEGTDAEAAWRGLAELPAVLGGGATESAIIAVEPVDRGAESSFDGVRIAYRSAWGIPYSVELPMGFEAKPHCLLDDEGEE</sequence>
<keyword evidence="1" id="KW-0812">Transmembrane</keyword>
<organism evidence="2 3">
    <name type="scientific">Paeniglutamicibacter gangotriensis</name>
    <dbReference type="NCBI Taxonomy" id="254787"/>
    <lineage>
        <taxon>Bacteria</taxon>
        <taxon>Bacillati</taxon>
        <taxon>Actinomycetota</taxon>
        <taxon>Actinomycetes</taxon>
        <taxon>Micrococcales</taxon>
        <taxon>Micrococcaceae</taxon>
        <taxon>Paeniglutamicibacter</taxon>
    </lineage>
</organism>
<proteinExistence type="predicted"/>
<evidence type="ECO:0000313" key="3">
    <source>
        <dbReference type="Proteomes" id="UP000323856"/>
    </source>
</evidence>
<evidence type="ECO:0000313" key="2">
    <source>
        <dbReference type="EMBL" id="KAA0975155.1"/>
    </source>
</evidence>
<feature type="transmembrane region" description="Helical" evidence="1">
    <location>
        <begin position="20"/>
        <end position="38"/>
    </location>
</feature>
<dbReference type="RefSeq" id="WP_007271079.1">
    <property type="nucleotide sequence ID" value="NZ_JBITUG010000017.1"/>
</dbReference>
<keyword evidence="1" id="KW-1133">Transmembrane helix</keyword>
<dbReference type="OrthoDB" id="4965258at2"/>
<dbReference type="AlphaFoldDB" id="A0A5B0EAG2"/>
<evidence type="ECO:0000256" key="1">
    <source>
        <dbReference type="SAM" id="Phobius"/>
    </source>
</evidence>
<accession>A0A5B0EAG2</accession>
<dbReference type="EMBL" id="VOBL01000016">
    <property type="protein sequence ID" value="KAA0975155.1"/>
    <property type="molecule type" value="Genomic_DNA"/>
</dbReference>
<protein>
    <submittedName>
        <fullName evidence="2">Uncharacterized protein</fullName>
    </submittedName>
</protein>
<gene>
    <name evidence="2" type="ORF">FQ154_14215</name>
</gene>
<keyword evidence="1" id="KW-0472">Membrane</keyword>
<comment type="caution">
    <text evidence="2">The sequence shown here is derived from an EMBL/GenBank/DDBJ whole genome shotgun (WGS) entry which is preliminary data.</text>
</comment>
<name>A0A5B0EAG2_9MICC</name>
<reference evidence="2 3" key="1">
    <citation type="submission" date="2019-07" db="EMBL/GenBank/DDBJ databases">
        <title>Analysis of the biochemical properties, biological activity and biotechnological potential of siderophores and biosurfactants produced by Antarctic psychrotolerant bacteria.</title>
        <authorList>
            <person name="Styczynski M."/>
            <person name="Krucon T."/>
            <person name="Decewicz P."/>
            <person name="Dziewit L."/>
        </authorList>
    </citation>
    <scope>NUCLEOTIDE SEQUENCE [LARGE SCALE GENOMIC DNA]</scope>
    <source>
        <strain evidence="2 3">ANT_H27</strain>
    </source>
</reference>
<dbReference type="Proteomes" id="UP000323856">
    <property type="component" value="Unassembled WGS sequence"/>
</dbReference>